<evidence type="ECO:0000313" key="1">
    <source>
        <dbReference type="EMBL" id="KAG9223117.1"/>
    </source>
</evidence>
<evidence type="ECO:0000313" key="2">
    <source>
        <dbReference type="Proteomes" id="UP000824881"/>
    </source>
</evidence>
<proteinExistence type="predicted"/>
<sequence length="495" mass="54859">MSSSSPQEKPTSIIPLVSRALHRIRSTPPRIIASPPTQPRRAAVAIIIRVVPSPDASFPAPQPGSSTAPTTLSEFFDLEWVNDPKASPEILFLERENTAVNESTNERVRSSRKVKTSVEKHVAFPGGRTEEGDEGGLYTAMRQTWEEIGIDLAEKHYACVGQLDDREITTSLGKRLLMILSPHVFLQLSPSLPPSHPASSLSPPPPDPAPNTTLHWTPLESLVSKEDPPRWSTVTVDAASRLASKHSSMLRILMRCLVGSMEFPSVIIEPGESISSTPSSNGNMHENGNGKSPSQDVVEKGMMRHRNPRPQLKLWGLSLGMVLDLMSYMILPYPTPSVSPSYNDNSLSNGRITVGKKAAFFSQTIPLPHPYSYETGVDGIRVEMVAPSLASVFPRFSYPDVNFWIWVFGRRYREVVRGWEESVRSGGTNDRRINWSGSALSTYYAAIRKALVVVIAARALGILAALLFTLWWVFIPFGYYTNWIIDPDDEQTEQN</sequence>
<protein>
    <submittedName>
        <fullName evidence="1">Uncharacterized protein</fullName>
    </submittedName>
</protein>
<name>A0ACB7IXX5_PLECO</name>
<keyword evidence="2" id="KW-1185">Reference proteome</keyword>
<gene>
    <name evidence="1" type="ORF">CCMSSC00406_0000194</name>
</gene>
<reference evidence="1 2" key="1">
    <citation type="journal article" date="2021" name="Appl. Environ. Microbiol.">
        <title>Genetic linkage and physical mapping for an oyster mushroom Pleurotus cornucopiae and QTL analysis for the trait cap color.</title>
        <authorList>
            <person name="Zhang Y."/>
            <person name="Gao W."/>
            <person name="Sonnenberg A."/>
            <person name="Chen Q."/>
            <person name="Zhang J."/>
            <person name="Huang C."/>
        </authorList>
    </citation>
    <scope>NUCLEOTIDE SEQUENCE [LARGE SCALE GENOMIC DNA]</scope>
    <source>
        <strain evidence="1">CCMSSC00406</strain>
    </source>
</reference>
<dbReference type="EMBL" id="WQMT02000005">
    <property type="protein sequence ID" value="KAG9223117.1"/>
    <property type="molecule type" value="Genomic_DNA"/>
</dbReference>
<dbReference type="Proteomes" id="UP000824881">
    <property type="component" value="Unassembled WGS sequence"/>
</dbReference>
<accession>A0ACB7IXX5</accession>
<organism evidence="1 2">
    <name type="scientific">Pleurotus cornucopiae</name>
    <name type="common">Cornucopia mushroom</name>
    <dbReference type="NCBI Taxonomy" id="5321"/>
    <lineage>
        <taxon>Eukaryota</taxon>
        <taxon>Fungi</taxon>
        <taxon>Dikarya</taxon>
        <taxon>Basidiomycota</taxon>
        <taxon>Agaricomycotina</taxon>
        <taxon>Agaricomycetes</taxon>
        <taxon>Agaricomycetidae</taxon>
        <taxon>Agaricales</taxon>
        <taxon>Pleurotineae</taxon>
        <taxon>Pleurotaceae</taxon>
        <taxon>Pleurotus</taxon>
    </lineage>
</organism>
<comment type="caution">
    <text evidence="1">The sequence shown here is derived from an EMBL/GenBank/DDBJ whole genome shotgun (WGS) entry which is preliminary data.</text>
</comment>